<dbReference type="AlphaFoldDB" id="A0A1V9XYI9"/>
<feature type="non-terminal residue" evidence="1">
    <location>
        <position position="118"/>
    </location>
</feature>
<name>A0A1V9XYI9_9ACAR</name>
<dbReference type="OrthoDB" id="415822at2759"/>
<evidence type="ECO:0008006" key="3">
    <source>
        <dbReference type="Google" id="ProtNLM"/>
    </source>
</evidence>
<sequence length="118" mass="13324">MSWQVIYEALGVAGVSEPLRHIIASYLSERVVNWEESTFPTTAGVARSSLLGPTLWMPLIRSVAYADGLVLFAKGHTKDEIDKNIDRKAPMEKWQRQWTTPKVNNRDKIPGIRHLIPG</sequence>
<gene>
    <name evidence="1" type="ORF">BIW11_02717</name>
</gene>
<evidence type="ECO:0000313" key="1">
    <source>
        <dbReference type="EMBL" id="OQR78530.1"/>
    </source>
</evidence>
<reference evidence="1 2" key="1">
    <citation type="journal article" date="2017" name="Gigascience">
        <title>Draft genome of the honey bee ectoparasitic mite, Tropilaelaps mercedesae, is shaped by the parasitic life history.</title>
        <authorList>
            <person name="Dong X."/>
            <person name="Armstrong S.D."/>
            <person name="Xia D."/>
            <person name="Makepeace B.L."/>
            <person name="Darby A.C."/>
            <person name="Kadowaki T."/>
        </authorList>
    </citation>
    <scope>NUCLEOTIDE SEQUENCE [LARGE SCALE GENOMIC DNA]</scope>
    <source>
        <strain evidence="1">Wuxi-XJTLU</strain>
    </source>
</reference>
<accession>A0A1V9XYI9</accession>
<dbReference type="Proteomes" id="UP000192247">
    <property type="component" value="Unassembled WGS sequence"/>
</dbReference>
<comment type="caution">
    <text evidence="1">The sequence shown here is derived from an EMBL/GenBank/DDBJ whole genome shotgun (WGS) entry which is preliminary data.</text>
</comment>
<proteinExistence type="predicted"/>
<dbReference type="EMBL" id="MNPL01002127">
    <property type="protein sequence ID" value="OQR78530.1"/>
    <property type="molecule type" value="Genomic_DNA"/>
</dbReference>
<dbReference type="InParanoid" id="A0A1V9XYI9"/>
<protein>
    <recommendedName>
        <fullName evidence="3">Reverse transcriptase domain-containing protein</fullName>
    </recommendedName>
</protein>
<evidence type="ECO:0000313" key="2">
    <source>
        <dbReference type="Proteomes" id="UP000192247"/>
    </source>
</evidence>
<organism evidence="1 2">
    <name type="scientific">Tropilaelaps mercedesae</name>
    <dbReference type="NCBI Taxonomy" id="418985"/>
    <lineage>
        <taxon>Eukaryota</taxon>
        <taxon>Metazoa</taxon>
        <taxon>Ecdysozoa</taxon>
        <taxon>Arthropoda</taxon>
        <taxon>Chelicerata</taxon>
        <taxon>Arachnida</taxon>
        <taxon>Acari</taxon>
        <taxon>Parasitiformes</taxon>
        <taxon>Mesostigmata</taxon>
        <taxon>Gamasina</taxon>
        <taxon>Dermanyssoidea</taxon>
        <taxon>Laelapidae</taxon>
        <taxon>Tropilaelaps</taxon>
    </lineage>
</organism>
<keyword evidence="2" id="KW-1185">Reference proteome</keyword>